<dbReference type="GO" id="GO:0003676">
    <property type="term" value="F:nucleic acid binding"/>
    <property type="evidence" value="ECO:0007669"/>
    <property type="project" value="InterPro"/>
</dbReference>
<sequence>HPELTRGFAIIEFESPGEAADACRHTWTAGRSMARLVNPEPPRHNNAGGGRRPAPAGRAGRRRRSSS</sequence>
<name>A0A1I8FHX5_9PLAT</name>
<protein>
    <submittedName>
        <fullName evidence="3">RRM domain-containing protein</fullName>
    </submittedName>
</protein>
<organism evidence="2 3">
    <name type="scientific">Macrostomum lignano</name>
    <dbReference type="NCBI Taxonomy" id="282301"/>
    <lineage>
        <taxon>Eukaryota</taxon>
        <taxon>Metazoa</taxon>
        <taxon>Spiralia</taxon>
        <taxon>Lophotrochozoa</taxon>
        <taxon>Platyhelminthes</taxon>
        <taxon>Rhabditophora</taxon>
        <taxon>Macrostomorpha</taxon>
        <taxon>Macrostomida</taxon>
        <taxon>Macrostomidae</taxon>
        <taxon>Macrostomum</taxon>
    </lineage>
</organism>
<reference evidence="3" key="1">
    <citation type="submission" date="2016-11" db="UniProtKB">
        <authorList>
            <consortium name="WormBaseParasite"/>
        </authorList>
    </citation>
    <scope>IDENTIFICATION</scope>
</reference>
<dbReference type="Proteomes" id="UP000095280">
    <property type="component" value="Unplaced"/>
</dbReference>
<dbReference type="InterPro" id="IPR035979">
    <property type="entry name" value="RBD_domain_sf"/>
</dbReference>
<evidence type="ECO:0000313" key="2">
    <source>
        <dbReference type="Proteomes" id="UP000095280"/>
    </source>
</evidence>
<accession>A0A1I8FHX5</accession>
<evidence type="ECO:0000256" key="1">
    <source>
        <dbReference type="SAM" id="MobiDB-lite"/>
    </source>
</evidence>
<dbReference type="SUPFAM" id="SSF54928">
    <property type="entry name" value="RNA-binding domain, RBD"/>
    <property type="match status" value="1"/>
</dbReference>
<dbReference type="WBParaSite" id="maker-unitig_35349-snap-gene-0.2-mRNA-1">
    <property type="protein sequence ID" value="maker-unitig_35349-snap-gene-0.2-mRNA-1"/>
    <property type="gene ID" value="maker-unitig_35349-snap-gene-0.2"/>
</dbReference>
<dbReference type="AlphaFoldDB" id="A0A1I8FHX5"/>
<proteinExistence type="predicted"/>
<evidence type="ECO:0000313" key="3">
    <source>
        <dbReference type="WBParaSite" id="maker-unitig_35349-snap-gene-0.2-mRNA-1"/>
    </source>
</evidence>
<keyword evidence="2" id="KW-1185">Reference proteome</keyword>
<feature type="region of interest" description="Disordered" evidence="1">
    <location>
        <begin position="35"/>
        <end position="67"/>
    </location>
</feature>